<dbReference type="EMBL" id="CP010554">
    <property type="protein sequence ID" value="AJP48752.1"/>
    <property type="molecule type" value="Genomic_DNA"/>
</dbReference>
<dbReference type="NCBIfam" id="TIGR00252">
    <property type="entry name" value="YraN family protein"/>
    <property type="match status" value="1"/>
</dbReference>
<dbReference type="InterPro" id="IPR011856">
    <property type="entry name" value="tRNA_endonuc-like_dom_sf"/>
</dbReference>
<protein>
    <recommendedName>
        <fullName evidence="2">UPF0102 protein PG1C_10505</fullName>
    </recommendedName>
</protein>
<dbReference type="PANTHER" id="PTHR34039">
    <property type="entry name" value="UPF0102 PROTEIN YRAN"/>
    <property type="match status" value="1"/>
</dbReference>
<dbReference type="PATRIC" id="fig|1565605.3.peg.2237"/>
<dbReference type="AlphaFoldDB" id="A0A0C5J0Y4"/>
<dbReference type="KEGG" id="rbu:PG1C_10505"/>
<dbReference type="Proteomes" id="UP000061603">
    <property type="component" value="Chromosome"/>
</dbReference>
<name>A0A0C5J0Y4_9PROT</name>
<dbReference type="RefSeq" id="WP_202634769.1">
    <property type="nucleotide sequence ID" value="NZ_CP010554.1"/>
</dbReference>
<evidence type="ECO:0000256" key="1">
    <source>
        <dbReference type="ARBA" id="ARBA00006738"/>
    </source>
</evidence>
<dbReference type="NCBIfam" id="NF009150">
    <property type="entry name" value="PRK12497.1-3"/>
    <property type="match status" value="1"/>
</dbReference>
<gene>
    <name evidence="3" type="ORF">PG1C_10505</name>
</gene>
<dbReference type="STRING" id="1565605.PG1C_10505"/>
<dbReference type="Pfam" id="PF02021">
    <property type="entry name" value="UPF0102"/>
    <property type="match status" value="1"/>
</dbReference>
<comment type="similarity">
    <text evidence="1 2">Belongs to the UPF0102 family.</text>
</comment>
<dbReference type="InterPro" id="IPR011335">
    <property type="entry name" value="Restrct_endonuc-II-like"/>
</dbReference>
<dbReference type="CDD" id="cd20736">
    <property type="entry name" value="PoNe_Nuclease"/>
    <property type="match status" value="1"/>
</dbReference>
<sequence length="116" mass="13014">MTSQQKTGTAGETAAADYLERQGLTVLERNFRVRGGELDLICRAGDVIVFVEVRLRNHKGYGGAAASITVTKQHRLILAAQHWLTRRHQHDAPCRFDCVVIDDGHLEWIRDAFTAD</sequence>
<evidence type="ECO:0000256" key="2">
    <source>
        <dbReference type="HAMAP-Rule" id="MF_00048"/>
    </source>
</evidence>
<accession>A0A0C5J0Y4</accession>
<dbReference type="InterPro" id="IPR003509">
    <property type="entry name" value="UPF0102_YraN-like"/>
</dbReference>
<dbReference type="HAMAP" id="MF_00048">
    <property type="entry name" value="UPF0102"/>
    <property type="match status" value="1"/>
</dbReference>
<reference evidence="3 4" key="1">
    <citation type="journal article" date="2015" name="Genome Announc.">
        <title>Complete Genome Sequence of a Novel Bacterium within the Family Rhodocyclaceae That Degrades Polycyclic Aromatic Hydrocarbons.</title>
        <authorList>
            <person name="Singleton D.R."/>
            <person name="Dickey A.N."/>
            <person name="Scholl E.H."/>
            <person name="Wright F.A."/>
            <person name="Aitken M.D."/>
        </authorList>
    </citation>
    <scope>NUCLEOTIDE SEQUENCE [LARGE SCALE GENOMIC DNA]</scope>
    <source>
        <strain evidence="4">PG1-Ca6</strain>
    </source>
</reference>
<dbReference type="HOGENOM" id="CLU_115353_1_0_4"/>
<dbReference type="PANTHER" id="PTHR34039:SF1">
    <property type="entry name" value="UPF0102 PROTEIN YRAN"/>
    <property type="match status" value="1"/>
</dbReference>
<dbReference type="GO" id="GO:0003676">
    <property type="term" value="F:nucleic acid binding"/>
    <property type="evidence" value="ECO:0007669"/>
    <property type="project" value="InterPro"/>
</dbReference>
<dbReference type="Gene3D" id="3.40.1350.10">
    <property type="match status" value="1"/>
</dbReference>
<organism evidence="3 4">
    <name type="scientific">Rugosibacter aromaticivorans</name>
    <dbReference type="NCBI Taxonomy" id="1565605"/>
    <lineage>
        <taxon>Bacteria</taxon>
        <taxon>Pseudomonadati</taxon>
        <taxon>Pseudomonadota</taxon>
        <taxon>Betaproteobacteria</taxon>
        <taxon>Nitrosomonadales</taxon>
        <taxon>Sterolibacteriaceae</taxon>
        <taxon>Rugosibacter</taxon>
    </lineage>
</organism>
<evidence type="ECO:0000313" key="4">
    <source>
        <dbReference type="Proteomes" id="UP000061603"/>
    </source>
</evidence>
<keyword evidence="4" id="KW-1185">Reference proteome</keyword>
<proteinExistence type="inferred from homology"/>
<evidence type="ECO:0000313" key="3">
    <source>
        <dbReference type="EMBL" id="AJP48752.1"/>
    </source>
</evidence>
<dbReference type="SUPFAM" id="SSF52980">
    <property type="entry name" value="Restriction endonuclease-like"/>
    <property type="match status" value="1"/>
</dbReference>